<keyword evidence="2" id="KW-1185">Reference proteome</keyword>
<proteinExistence type="predicted"/>
<name>A0A8H7D0N5_9AGAR</name>
<organism evidence="1 2">
    <name type="scientific">Mycena sanguinolenta</name>
    <dbReference type="NCBI Taxonomy" id="230812"/>
    <lineage>
        <taxon>Eukaryota</taxon>
        <taxon>Fungi</taxon>
        <taxon>Dikarya</taxon>
        <taxon>Basidiomycota</taxon>
        <taxon>Agaricomycotina</taxon>
        <taxon>Agaricomycetes</taxon>
        <taxon>Agaricomycetidae</taxon>
        <taxon>Agaricales</taxon>
        <taxon>Marasmiineae</taxon>
        <taxon>Mycenaceae</taxon>
        <taxon>Mycena</taxon>
    </lineage>
</organism>
<dbReference type="Proteomes" id="UP000623467">
    <property type="component" value="Unassembled WGS sequence"/>
</dbReference>
<evidence type="ECO:0000313" key="2">
    <source>
        <dbReference type="Proteomes" id="UP000623467"/>
    </source>
</evidence>
<gene>
    <name evidence="1" type="ORF">MSAN_01315300</name>
</gene>
<comment type="caution">
    <text evidence="1">The sequence shown here is derived from an EMBL/GenBank/DDBJ whole genome shotgun (WGS) entry which is preliminary data.</text>
</comment>
<reference evidence="1" key="1">
    <citation type="submission" date="2020-05" db="EMBL/GenBank/DDBJ databases">
        <title>Mycena genomes resolve the evolution of fungal bioluminescence.</title>
        <authorList>
            <person name="Tsai I.J."/>
        </authorList>
    </citation>
    <scope>NUCLEOTIDE SEQUENCE</scope>
    <source>
        <strain evidence="1">160909Yilan</strain>
    </source>
</reference>
<evidence type="ECO:0000313" key="1">
    <source>
        <dbReference type="EMBL" id="KAF7357205.1"/>
    </source>
</evidence>
<dbReference type="EMBL" id="JACAZH010000010">
    <property type="protein sequence ID" value="KAF7357205.1"/>
    <property type="molecule type" value="Genomic_DNA"/>
</dbReference>
<protein>
    <submittedName>
        <fullName evidence="1">Uncharacterized protein</fullName>
    </submittedName>
</protein>
<sequence>MASRAQRASSHYLQNIQGLSGTRFFSSLSSQNCNFGRELPLPALRSPQNQSPAYPIGASCSFFPRQRLCPDPGAMANELYIFHGVALSDAAYDASRATASQFMRKSGSPHLRHRAEYRQHYLRVHAVPVPGESSSRQISTHIVVGAIDIEVVGKVVVACCARGDAVPPRRESNLHHSSFPRAALHLLSCLDLYYH</sequence>
<dbReference type="AlphaFoldDB" id="A0A8H7D0N5"/>
<accession>A0A8H7D0N5</accession>